<feature type="region of interest" description="Disordered" evidence="1">
    <location>
        <begin position="302"/>
        <end position="327"/>
    </location>
</feature>
<organism evidence="3 4">
    <name type="scientific">Roseococcus suduntuyensis</name>
    <dbReference type="NCBI Taxonomy" id="455361"/>
    <lineage>
        <taxon>Bacteria</taxon>
        <taxon>Pseudomonadati</taxon>
        <taxon>Pseudomonadota</taxon>
        <taxon>Alphaproteobacteria</taxon>
        <taxon>Acetobacterales</taxon>
        <taxon>Roseomonadaceae</taxon>
        <taxon>Roseococcus</taxon>
    </lineage>
</organism>
<keyword evidence="4" id="KW-1185">Reference proteome</keyword>
<protein>
    <submittedName>
        <fullName evidence="3">Uncharacterized protein</fullName>
    </submittedName>
</protein>
<feature type="chain" id="PRO_5032574631" evidence="2">
    <location>
        <begin position="19"/>
        <end position="465"/>
    </location>
</feature>
<accession>A0A840AHX1</accession>
<dbReference type="AlphaFoldDB" id="A0A840AHX1"/>
<dbReference type="RefSeq" id="WP_184386377.1">
    <property type="nucleotide sequence ID" value="NZ_JACIDJ010000008.1"/>
</dbReference>
<proteinExistence type="predicted"/>
<evidence type="ECO:0000256" key="2">
    <source>
        <dbReference type="SAM" id="SignalP"/>
    </source>
</evidence>
<sequence>MRHAITTACLAGLLSACAVVDPILPLGPEEGYCYPSPRATRDATAATPAPEFDLRDHVLRCPPGHGRNYALVGERNTAIHLDEALAFLRDRRRRMSERERQLVQLDGAARVGIAAGTLTAIGAAAFGARPDLVLGTGLATGTSYVAGYGFAPATMRNVYNAGVAALSCVETRALSAHITPLQVPQRERAALDVALRHLVEELDAARRQLEATTPPDPALNLAINQADEVMRSARAGLSGLGGQSLAGPLIANAVYDRTLAIVIQVNSEVQRATPNLDAIMNLARQAGGASLDGVADSTAALRNASRTPSPPSDRTGQPTTEQTPPERTAAGTIDRLRAKADATAEAASKLADALTQAPQQRLAQVRACAFQQVEGRGLTLTPGTTPSIAAATAARPTTTVLAVAGGRAPYRISATGNGAAELRAEPEFSPGQFTLRNTGAGAGASASFLITDQGGESAVVTLTVR</sequence>
<evidence type="ECO:0000313" key="4">
    <source>
        <dbReference type="Proteomes" id="UP000553193"/>
    </source>
</evidence>
<dbReference type="EMBL" id="JACIDJ010000008">
    <property type="protein sequence ID" value="MBB3900146.1"/>
    <property type="molecule type" value="Genomic_DNA"/>
</dbReference>
<comment type="caution">
    <text evidence="3">The sequence shown here is derived from an EMBL/GenBank/DDBJ whole genome shotgun (WGS) entry which is preliminary data.</text>
</comment>
<reference evidence="3 4" key="1">
    <citation type="submission" date="2020-08" db="EMBL/GenBank/DDBJ databases">
        <title>Genomic Encyclopedia of Type Strains, Phase IV (KMG-IV): sequencing the most valuable type-strain genomes for metagenomic binning, comparative biology and taxonomic classification.</title>
        <authorList>
            <person name="Goeker M."/>
        </authorList>
    </citation>
    <scope>NUCLEOTIDE SEQUENCE [LARGE SCALE GENOMIC DNA]</scope>
    <source>
        <strain evidence="3 4">DSM 19979</strain>
    </source>
</reference>
<dbReference type="Proteomes" id="UP000553193">
    <property type="component" value="Unassembled WGS sequence"/>
</dbReference>
<keyword evidence="2" id="KW-0732">Signal</keyword>
<evidence type="ECO:0000256" key="1">
    <source>
        <dbReference type="SAM" id="MobiDB-lite"/>
    </source>
</evidence>
<dbReference type="PROSITE" id="PS51257">
    <property type="entry name" value="PROKAR_LIPOPROTEIN"/>
    <property type="match status" value="1"/>
</dbReference>
<gene>
    <name evidence="3" type="ORF">GGQ83_003616</name>
</gene>
<feature type="signal peptide" evidence="2">
    <location>
        <begin position="1"/>
        <end position="18"/>
    </location>
</feature>
<evidence type="ECO:0000313" key="3">
    <source>
        <dbReference type="EMBL" id="MBB3900146.1"/>
    </source>
</evidence>
<name>A0A840AHX1_9PROT</name>
<feature type="compositionally biased region" description="Low complexity" evidence="1">
    <location>
        <begin position="314"/>
        <end position="327"/>
    </location>
</feature>